<reference evidence="4" key="1">
    <citation type="submission" date="2016-10" db="EMBL/GenBank/DDBJ databases">
        <authorList>
            <person name="Varghese N."/>
            <person name="Submissions S."/>
        </authorList>
    </citation>
    <scope>NUCLEOTIDE SEQUENCE [LARGE SCALE GENOMIC DNA]</scope>
    <source>
        <strain evidence="4">DSM 19891</strain>
    </source>
</reference>
<dbReference type="STRING" id="440514.SAMN04488010_3294"/>
<dbReference type="AlphaFoldDB" id="A0A1I6JZM0"/>
<feature type="region of interest" description="Disordered" evidence="1">
    <location>
        <begin position="35"/>
        <end position="59"/>
    </location>
</feature>
<sequence>MKKSKNLLIKALFLSFLGMAVMSCDGEDGVDGTNGIDGVDGVDGADGADGSDGADGQDLTLSESIPLTSSVTPNEIFELKGAFAGSANLNMIMSSADILESDSTFVYGSYMDGAALFPTEDGNYALINNLEADYSIARIMLNSELQPLQGDYIVNSTATAFTAMCSGSAITVEEHGFGPLYLSGGEWGGNAKGVYKVNPFRAKENRVEVERLPALGEWSTENAVAIGKDAYTSQTVIFMGDDHSDNTYPQAHFGMYVGARGDLYGGKLYVLRGKNPIESLPGEGGQLFEMGMAEDIAYDVEWVEVTERTIDELNQEAIDLSAIGFQRIEDIDWRRGSAEANREVYFNATGRIRGDNPDLNLRGTGFGRVYKLELNENDPTGDAVLTVVVDGDVEGGKGDGMHSPDNIMVTENYAYIQEDPNGYADLNADITGFAKLWQLDLNTGAFVEVMECNQTVAAGLGIGNTTSMWEITGLFDVTDIIGASEPTFIGGAQVHGWNYSTTPETAVRADGLKFVDPTAISEGSASLEGSVLFKLTGLPR</sequence>
<protein>
    <recommendedName>
        <fullName evidence="5">Phosphatase</fullName>
    </recommendedName>
</protein>
<evidence type="ECO:0008006" key="5">
    <source>
        <dbReference type="Google" id="ProtNLM"/>
    </source>
</evidence>
<evidence type="ECO:0000313" key="4">
    <source>
        <dbReference type="Proteomes" id="UP000199462"/>
    </source>
</evidence>
<dbReference type="Proteomes" id="UP000199462">
    <property type="component" value="Unassembled WGS sequence"/>
</dbReference>
<evidence type="ECO:0000256" key="1">
    <source>
        <dbReference type="SAM" id="MobiDB-lite"/>
    </source>
</evidence>
<feature type="chain" id="PRO_5011728371" description="Phosphatase" evidence="2">
    <location>
        <begin position="27"/>
        <end position="540"/>
    </location>
</feature>
<dbReference type="RefSeq" id="WP_143099092.1">
    <property type="nucleotide sequence ID" value="NZ_FOYX01000003.1"/>
</dbReference>
<keyword evidence="4" id="KW-1185">Reference proteome</keyword>
<accession>A0A1I6JZM0</accession>
<dbReference type="PANTHER" id="PTHR35399">
    <property type="entry name" value="SLR8030 PROTEIN"/>
    <property type="match status" value="1"/>
</dbReference>
<feature type="signal peptide" evidence="2">
    <location>
        <begin position="1"/>
        <end position="26"/>
    </location>
</feature>
<dbReference type="PANTHER" id="PTHR35399:SF2">
    <property type="entry name" value="DUF839 DOMAIN-CONTAINING PROTEIN"/>
    <property type="match status" value="1"/>
</dbReference>
<evidence type="ECO:0000313" key="3">
    <source>
        <dbReference type="EMBL" id="SFR84449.1"/>
    </source>
</evidence>
<evidence type="ECO:0000256" key="2">
    <source>
        <dbReference type="SAM" id="SignalP"/>
    </source>
</evidence>
<proteinExistence type="predicted"/>
<organism evidence="3 4">
    <name type="scientific">Maribacter stanieri</name>
    <dbReference type="NCBI Taxonomy" id="440514"/>
    <lineage>
        <taxon>Bacteria</taxon>
        <taxon>Pseudomonadati</taxon>
        <taxon>Bacteroidota</taxon>
        <taxon>Flavobacteriia</taxon>
        <taxon>Flavobacteriales</taxon>
        <taxon>Flavobacteriaceae</taxon>
        <taxon>Maribacter</taxon>
    </lineage>
</organism>
<keyword evidence="2" id="KW-0732">Signal</keyword>
<gene>
    <name evidence="3" type="ORF">SAMN04488010_3294</name>
</gene>
<name>A0A1I6JZM0_9FLAO</name>
<dbReference type="PROSITE" id="PS51257">
    <property type="entry name" value="PROKAR_LIPOPROTEIN"/>
    <property type="match status" value="1"/>
</dbReference>
<dbReference type="EMBL" id="FOYX01000003">
    <property type="protein sequence ID" value="SFR84449.1"/>
    <property type="molecule type" value="Genomic_DNA"/>
</dbReference>